<reference evidence="7" key="1">
    <citation type="journal article" date="2019" name="Int. J. Syst. Evol. Microbiol.">
        <title>The Global Catalogue of Microorganisms (GCM) 10K type strain sequencing project: providing services to taxonomists for standard genome sequencing and annotation.</title>
        <authorList>
            <consortium name="The Broad Institute Genomics Platform"/>
            <consortium name="The Broad Institute Genome Sequencing Center for Infectious Disease"/>
            <person name="Wu L."/>
            <person name="Ma J."/>
        </authorList>
    </citation>
    <scope>NUCLEOTIDE SEQUENCE [LARGE SCALE GENOMIC DNA]</scope>
    <source>
        <strain evidence="7">JCM 16373</strain>
    </source>
</reference>
<dbReference type="Gene3D" id="3.40.50.980">
    <property type="match status" value="2"/>
</dbReference>
<feature type="compositionally biased region" description="Gly residues" evidence="4">
    <location>
        <begin position="988"/>
        <end position="1024"/>
    </location>
</feature>
<feature type="compositionally biased region" description="Gly residues" evidence="4">
    <location>
        <begin position="1187"/>
        <end position="1201"/>
    </location>
</feature>
<dbReference type="PANTHER" id="PTHR45527:SF1">
    <property type="entry name" value="FATTY ACID SYNTHASE"/>
    <property type="match status" value="1"/>
</dbReference>
<feature type="region of interest" description="Disordered" evidence="4">
    <location>
        <begin position="904"/>
        <end position="929"/>
    </location>
</feature>
<dbReference type="SUPFAM" id="SSF52777">
    <property type="entry name" value="CoA-dependent acyltransferases"/>
    <property type="match status" value="2"/>
</dbReference>
<feature type="compositionally biased region" description="Gly residues" evidence="4">
    <location>
        <begin position="912"/>
        <end position="929"/>
    </location>
</feature>
<dbReference type="NCBIfam" id="TIGR01733">
    <property type="entry name" value="AA-adenyl-dom"/>
    <property type="match status" value="1"/>
</dbReference>
<proteinExistence type="predicted"/>
<dbReference type="InterPro" id="IPR045851">
    <property type="entry name" value="AMP-bd_C_sf"/>
</dbReference>
<dbReference type="PANTHER" id="PTHR45527">
    <property type="entry name" value="NONRIBOSOMAL PEPTIDE SYNTHETASE"/>
    <property type="match status" value="1"/>
</dbReference>
<dbReference type="Pfam" id="PF00975">
    <property type="entry name" value="Thioesterase"/>
    <property type="match status" value="1"/>
</dbReference>
<dbReference type="SMART" id="SM00824">
    <property type="entry name" value="PKS_TE"/>
    <property type="match status" value="1"/>
</dbReference>
<evidence type="ECO:0000313" key="7">
    <source>
        <dbReference type="Proteomes" id="UP001501447"/>
    </source>
</evidence>
<dbReference type="Pfam" id="PF00501">
    <property type="entry name" value="AMP-binding"/>
    <property type="match status" value="1"/>
</dbReference>
<dbReference type="Gene3D" id="3.30.559.30">
    <property type="entry name" value="Nonribosomal peptide synthetase, condensation domain"/>
    <property type="match status" value="1"/>
</dbReference>
<evidence type="ECO:0000256" key="3">
    <source>
        <dbReference type="ARBA" id="ARBA00022553"/>
    </source>
</evidence>
<evidence type="ECO:0000256" key="4">
    <source>
        <dbReference type="SAM" id="MobiDB-lite"/>
    </source>
</evidence>
<dbReference type="Pfam" id="PF00668">
    <property type="entry name" value="Condensation"/>
    <property type="match status" value="1"/>
</dbReference>
<dbReference type="SUPFAM" id="SSF56801">
    <property type="entry name" value="Acetyl-CoA synthetase-like"/>
    <property type="match status" value="1"/>
</dbReference>
<keyword evidence="7" id="KW-1185">Reference proteome</keyword>
<feature type="domain" description="Carrier" evidence="5">
    <location>
        <begin position="1089"/>
        <end position="1164"/>
    </location>
</feature>
<dbReference type="PROSITE" id="PS50075">
    <property type="entry name" value="CARRIER"/>
    <property type="match status" value="1"/>
</dbReference>
<dbReference type="InterPro" id="IPR029058">
    <property type="entry name" value="AB_hydrolase_fold"/>
</dbReference>
<dbReference type="Gene3D" id="3.30.300.30">
    <property type="match status" value="1"/>
</dbReference>
<gene>
    <name evidence="6" type="ORF">GCM10009863_61950</name>
</gene>
<dbReference type="InterPro" id="IPR023213">
    <property type="entry name" value="CAT-like_dom_sf"/>
</dbReference>
<dbReference type="RefSeq" id="WP_425576148.1">
    <property type="nucleotide sequence ID" value="NZ_BAAARJ010000028.1"/>
</dbReference>
<dbReference type="Gene3D" id="2.30.38.10">
    <property type="entry name" value="Luciferase, Domain 3"/>
    <property type="match status" value="1"/>
</dbReference>
<comment type="cofactor">
    <cofactor evidence="1">
        <name>pantetheine 4'-phosphate</name>
        <dbReference type="ChEBI" id="CHEBI:47942"/>
    </cofactor>
</comment>
<feature type="region of interest" description="Disordered" evidence="4">
    <location>
        <begin position="1170"/>
        <end position="1220"/>
    </location>
</feature>
<dbReference type="EMBL" id="BAAARJ010000028">
    <property type="protein sequence ID" value="GAA2636948.1"/>
    <property type="molecule type" value="Genomic_DNA"/>
</dbReference>
<organism evidence="6 7">
    <name type="scientific">Streptomyces axinellae</name>
    <dbReference type="NCBI Taxonomy" id="552788"/>
    <lineage>
        <taxon>Bacteria</taxon>
        <taxon>Bacillati</taxon>
        <taxon>Actinomycetota</taxon>
        <taxon>Actinomycetes</taxon>
        <taxon>Kitasatosporales</taxon>
        <taxon>Streptomycetaceae</taxon>
        <taxon>Streptomyces</taxon>
    </lineage>
</organism>
<dbReference type="InterPro" id="IPR001031">
    <property type="entry name" value="Thioesterase"/>
</dbReference>
<dbReference type="Pfam" id="PF00550">
    <property type="entry name" value="PP-binding"/>
    <property type="match status" value="1"/>
</dbReference>
<dbReference type="CDD" id="cd05930">
    <property type="entry name" value="A_NRPS"/>
    <property type="match status" value="1"/>
</dbReference>
<dbReference type="InterPro" id="IPR020845">
    <property type="entry name" value="AMP-binding_CS"/>
</dbReference>
<dbReference type="PROSITE" id="PS00455">
    <property type="entry name" value="AMP_BINDING"/>
    <property type="match status" value="1"/>
</dbReference>
<feature type="compositionally biased region" description="Basic and acidic residues" evidence="4">
    <location>
        <begin position="975"/>
        <end position="986"/>
    </location>
</feature>
<evidence type="ECO:0000256" key="2">
    <source>
        <dbReference type="ARBA" id="ARBA00022450"/>
    </source>
</evidence>
<dbReference type="InterPro" id="IPR000873">
    <property type="entry name" value="AMP-dep_synth/lig_dom"/>
</dbReference>
<sequence>MGRFGSAEGLPLTAAQSGMWFAQELDPDNTCFRAAEVVEIRGPVDVAALERALRRTVAETAAFRVRFVTDDEEDVRQVVEPQEDWPLPVLDLRGEPDPQAAAEAWMWADHARPVDLRRAPVFSFALLRTADACFQLYMSAHHIIIDGYGMALFFPRFAAIYTALEAGLPVPPSPLGPLEQALTDDADYHHSPRLERDRAYWAAELADWISPDHSAQQWLKPGRSFVRESGHLDAEATLGLRALARAARTSLPCAAMAALALYVHRFGDQEREDVALDVTVNGRSAASREVPCMLANVLPLRVTAASHGTVGALLRHTAERAKGLVRHQRYPFWRLARELRLGRRPAGPMDDWGINVMNHDPRITFGGHPAVLHNLSNGPVSGMSVNVYDRPSDGSLRIDFQADPAAYAPAEVTGHLRRFLTLLRTLAAEGPGLRLDDIDLLEPAERARVLDWGRGEEPPVPEVALHTAFEEQARRGPGETALVCARESLTRGELNARANQLAHLLRARGAGPGTTVAVSLPRTADYAVALLAVLKSGAACLPLDADHPAERTRMMLEDARPLCALATARTAELLPGGCVPVLVTDAARTATELAGLPTTNPAGAEVAAGDVAYLAFTSGTTGRPKGVVIEHRQLTHLFHDHERTLIAPAVRAAGHRLRAALTASFCFDTSWEGWLFLAAGQEVHLVEDAVRHDPAALTALVEEQRIDFLDLTPAVLRQLMSAGLFAGGGHHPGTLMVGGEALDTALWERLRRLPRTAVHNYYGPTECTVDAVWCRLDQQGELPVIGRPGQHVRAYVLDRCLRPLPPGVTGELYLGGEQVARGYLGRPELTARAFLPDPFGPPGARMYRTGDLVRWTAGGQLEYVGRGDGQIKLRGVRIEPREVETVLAEHPHIAQVAVTAQRVGPPRDFAASGGGGGTGAGRAARAGGGMDGSRGAGGFGGGTGYDGVGGSGGDCGDCGDSGVRQLAAHIVPAPRDGDDPLAEARRGAGTGGGTGGGSATGHGPGSGPGAGADSRGGSGAGAGSGPRTRARATLDPAELRSWAAARLPSAMVPSVFVAHESLPLTPQGKLDRAALPARFTPVRQRPARAPEGEHERTLCALFAEVLEVDEVGVDDDFFALGGHSLPATRLLARLRARTGAELALSALYQAPTVAGLARLLAEATPSAATGGEAGNAVGDGTPAGSESGAGTGGGGGSGSGSGIRPDDLSGTGSAGRGQHAGDGDAYGMLLPLRPAGGAPPLFCVHPGGGLGLCYAALPQHLPDDVPVYALQAQGLRPAERPATAFAELIGEYVARLRSVQAHGPYRLLGWSLGGALAHAIGARLQAEGEKVSLLALLDAAPIDPAERTAQLCDPATVRALVTEALGHRPLEEAHLAAVTSMLAHYSRLLPTFEESVFDGDLVFYRAAHNEASAKAPSPAAWRHRITGEVIVHDVPCTHGAMTEPAALAAMTRTLPLLS</sequence>
<protein>
    <recommendedName>
        <fullName evidence="5">Carrier domain-containing protein</fullName>
    </recommendedName>
</protein>
<dbReference type="InterPro" id="IPR009081">
    <property type="entry name" value="PP-bd_ACP"/>
</dbReference>
<dbReference type="Proteomes" id="UP001501447">
    <property type="component" value="Unassembled WGS sequence"/>
</dbReference>
<evidence type="ECO:0000256" key="1">
    <source>
        <dbReference type="ARBA" id="ARBA00001957"/>
    </source>
</evidence>
<dbReference type="InterPro" id="IPR020806">
    <property type="entry name" value="PKS_PP-bd"/>
</dbReference>
<dbReference type="SUPFAM" id="SSF47336">
    <property type="entry name" value="ACP-like"/>
    <property type="match status" value="1"/>
</dbReference>
<dbReference type="Gene3D" id="3.40.50.1820">
    <property type="entry name" value="alpha/beta hydrolase"/>
    <property type="match status" value="2"/>
</dbReference>
<name>A0ABP6D8V8_9ACTN</name>
<dbReference type="Gene3D" id="3.30.559.10">
    <property type="entry name" value="Chloramphenicol acetyltransferase-like domain"/>
    <property type="match status" value="1"/>
</dbReference>
<accession>A0ABP6D8V8</accession>
<dbReference type="InterPro" id="IPR020802">
    <property type="entry name" value="TesA-like"/>
</dbReference>
<keyword evidence="2" id="KW-0596">Phosphopantetheine</keyword>
<evidence type="ECO:0000259" key="5">
    <source>
        <dbReference type="PROSITE" id="PS50075"/>
    </source>
</evidence>
<dbReference type="SUPFAM" id="SSF53474">
    <property type="entry name" value="alpha/beta-Hydrolases"/>
    <property type="match status" value="1"/>
</dbReference>
<dbReference type="InterPro" id="IPR001242">
    <property type="entry name" value="Condensation_dom"/>
</dbReference>
<keyword evidence="3" id="KW-0597">Phosphoprotein</keyword>
<dbReference type="InterPro" id="IPR010071">
    <property type="entry name" value="AA_adenyl_dom"/>
</dbReference>
<feature type="region of interest" description="Disordered" evidence="4">
    <location>
        <begin position="971"/>
        <end position="1031"/>
    </location>
</feature>
<dbReference type="InterPro" id="IPR036736">
    <property type="entry name" value="ACP-like_sf"/>
</dbReference>
<evidence type="ECO:0000313" key="6">
    <source>
        <dbReference type="EMBL" id="GAA2636948.1"/>
    </source>
</evidence>
<dbReference type="SMART" id="SM00823">
    <property type="entry name" value="PKS_PP"/>
    <property type="match status" value="1"/>
</dbReference>
<comment type="caution">
    <text evidence="6">The sequence shown here is derived from an EMBL/GenBank/DDBJ whole genome shotgun (WGS) entry which is preliminary data.</text>
</comment>